<dbReference type="EMBL" id="KZ613475">
    <property type="protein sequence ID" value="PMD23449.1"/>
    <property type="molecule type" value="Genomic_DNA"/>
</dbReference>
<reference evidence="1 2" key="1">
    <citation type="submission" date="2016-05" db="EMBL/GenBank/DDBJ databases">
        <title>A degradative enzymes factory behind the ericoid mycorrhizal symbiosis.</title>
        <authorList>
            <consortium name="DOE Joint Genome Institute"/>
            <person name="Martino E."/>
            <person name="Morin E."/>
            <person name="Grelet G."/>
            <person name="Kuo A."/>
            <person name="Kohler A."/>
            <person name="Daghino S."/>
            <person name="Barry K."/>
            <person name="Choi C."/>
            <person name="Cichocki N."/>
            <person name="Clum A."/>
            <person name="Copeland A."/>
            <person name="Hainaut M."/>
            <person name="Haridas S."/>
            <person name="Labutti K."/>
            <person name="Lindquist E."/>
            <person name="Lipzen A."/>
            <person name="Khouja H.-R."/>
            <person name="Murat C."/>
            <person name="Ohm R."/>
            <person name="Olson A."/>
            <person name="Spatafora J."/>
            <person name="Veneault-Fourrey C."/>
            <person name="Henrissat B."/>
            <person name="Grigoriev I."/>
            <person name="Martin F."/>
            <person name="Perotto S."/>
        </authorList>
    </citation>
    <scope>NUCLEOTIDE SEQUENCE [LARGE SCALE GENOMIC DNA]</scope>
    <source>
        <strain evidence="1 2">UAMH 7357</strain>
    </source>
</reference>
<gene>
    <name evidence="1" type="ORF">NA56DRAFT_701744</name>
</gene>
<evidence type="ECO:0000313" key="1">
    <source>
        <dbReference type="EMBL" id="PMD23449.1"/>
    </source>
</evidence>
<name>A0A2J6QB05_9HELO</name>
<proteinExistence type="predicted"/>
<dbReference type="Proteomes" id="UP000235672">
    <property type="component" value="Unassembled WGS sequence"/>
</dbReference>
<sequence length="176" mass="19636">MYSGYLPLQEYDFSHSISTKSAISCTNDRMFMGRTQPLILRTQNSAVPSSKIKPRFGHTSRTSPFRVMEFPQARQLMAVKHCVPGLQDEGEIHYLFQIPGGKAYALAPNSANSFTILVPRHARGSSAEGLVNFTGATDDLLFLHYAESLLRRNFMQQYSVSIGAEKLVIPIFKMGS</sequence>
<organism evidence="1 2">
    <name type="scientific">Hyaloscypha hepaticicola</name>
    <dbReference type="NCBI Taxonomy" id="2082293"/>
    <lineage>
        <taxon>Eukaryota</taxon>
        <taxon>Fungi</taxon>
        <taxon>Dikarya</taxon>
        <taxon>Ascomycota</taxon>
        <taxon>Pezizomycotina</taxon>
        <taxon>Leotiomycetes</taxon>
        <taxon>Helotiales</taxon>
        <taxon>Hyaloscyphaceae</taxon>
        <taxon>Hyaloscypha</taxon>
    </lineage>
</organism>
<dbReference type="AlphaFoldDB" id="A0A2J6QB05"/>
<evidence type="ECO:0000313" key="2">
    <source>
        <dbReference type="Proteomes" id="UP000235672"/>
    </source>
</evidence>
<protein>
    <submittedName>
        <fullName evidence="1">Uncharacterized protein</fullName>
    </submittedName>
</protein>
<accession>A0A2J6QB05</accession>
<keyword evidence="2" id="KW-1185">Reference proteome</keyword>